<keyword evidence="3" id="KW-1185">Reference proteome</keyword>
<dbReference type="Pfam" id="PF03992">
    <property type="entry name" value="ABM"/>
    <property type="match status" value="1"/>
</dbReference>
<dbReference type="PANTHER" id="PTHR33336:SF3">
    <property type="entry name" value="ABM DOMAIN-CONTAINING PROTEIN"/>
    <property type="match status" value="1"/>
</dbReference>
<evidence type="ECO:0000313" key="2">
    <source>
        <dbReference type="EMBL" id="MBB6444112.1"/>
    </source>
</evidence>
<keyword evidence="2" id="KW-0560">Oxidoreductase</keyword>
<reference evidence="2 3" key="1">
    <citation type="submission" date="2020-08" db="EMBL/GenBank/DDBJ databases">
        <title>Genomic Encyclopedia of Type Strains, Phase IV (KMG-IV): sequencing the most valuable type-strain genomes for metagenomic binning, comparative biology and taxonomic classification.</title>
        <authorList>
            <person name="Goeker M."/>
        </authorList>
    </citation>
    <scope>NUCLEOTIDE SEQUENCE [LARGE SCALE GENOMIC DNA]</scope>
    <source>
        <strain evidence="2 3">DSM 5391</strain>
    </source>
</reference>
<feature type="domain" description="ABM" evidence="1">
    <location>
        <begin position="2"/>
        <end position="91"/>
    </location>
</feature>
<evidence type="ECO:0000259" key="1">
    <source>
        <dbReference type="PROSITE" id="PS51725"/>
    </source>
</evidence>
<dbReference type="GO" id="GO:0004497">
    <property type="term" value="F:monooxygenase activity"/>
    <property type="evidence" value="ECO:0007669"/>
    <property type="project" value="UniProtKB-KW"/>
</dbReference>
<keyword evidence="2" id="KW-0503">Monooxygenase</keyword>
<dbReference type="PANTHER" id="PTHR33336">
    <property type="entry name" value="QUINOL MONOOXYGENASE YGIN-RELATED"/>
    <property type="match status" value="1"/>
</dbReference>
<name>A0A7X0HNL1_9BACI</name>
<gene>
    <name evidence="2" type="ORF">HNR53_000720</name>
</gene>
<organism evidence="2 3">
    <name type="scientific">Bacillus benzoevorans</name>
    <dbReference type="NCBI Taxonomy" id="1456"/>
    <lineage>
        <taxon>Bacteria</taxon>
        <taxon>Bacillati</taxon>
        <taxon>Bacillota</taxon>
        <taxon>Bacilli</taxon>
        <taxon>Bacillales</taxon>
        <taxon>Bacillaceae</taxon>
        <taxon>Bacillus</taxon>
    </lineage>
</organism>
<comment type="caution">
    <text evidence="2">The sequence shown here is derived from an EMBL/GenBank/DDBJ whole genome shotgun (WGS) entry which is preliminary data.</text>
</comment>
<dbReference type="RefSeq" id="WP_184522877.1">
    <property type="nucleotide sequence ID" value="NZ_JACHGK010000002.1"/>
</dbReference>
<accession>A0A7X0HNL1</accession>
<dbReference type="InterPro" id="IPR050744">
    <property type="entry name" value="AI-2_Isomerase_LsrG"/>
</dbReference>
<protein>
    <submittedName>
        <fullName evidence="2">Quinol monooxygenase YgiN</fullName>
    </submittedName>
</protein>
<sequence>MIIIHATFHVNPAKQDVFLQEIQPLIAASREEDGNISYCLQKDLENENVYTMVEIWQDMQAVTYHNSTEHFNQFVGKVNDLLTEPLDIKAYEGQQLDL</sequence>
<dbReference type="AlphaFoldDB" id="A0A7X0HNL1"/>
<dbReference type="InterPro" id="IPR011008">
    <property type="entry name" value="Dimeric_a/b-barrel"/>
</dbReference>
<dbReference type="SUPFAM" id="SSF54909">
    <property type="entry name" value="Dimeric alpha+beta barrel"/>
    <property type="match status" value="1"/>
</dbReference>
<dbReference type="Proteomes" id="UP000531594">
    <property type="component" value="Unassembled WGS sequence"/>
</dbReference>
<proteinExistence type="predicted"/>
<dbReference type="Gene3D" id="3.30.70.100">
    <property type="match status" value="1"/>
</dbReference>
<dbReference type="InterPro" id="IPR007138">
    <property type="entry name" value="ABM_dom"/>
</dbReference>
<evidence type="ECO:0000313" key="3">
    <source>
        <dbReference type="Proteomes" id="UP000531594"/>
    </source>
</evidence>
<dbReference type="PROSITE" id="PS51725">
    <property type="entry name" value="ABM"/>
    <property type="match status" value="1"/>
</dbReference>
<dbReference type="EMBL" id="JACHGK010000002">
    <property type="protein sequence ID" value="MBB6444112.1"/>
    <property type="molecule type" value="Genomic_DNA"/>
</dbReference>